<dbReference type="Pfam" id="PF02446">
    <property type="entry name" value="Glyco_hydro_77"/>
    <property type="match status" value="2"/>
</dbReference>
<evidence type="ECO:0000256" key="4">
    <source>
        <dbReference type="ARBA" id="ARBA00022676"/>
    </source>
</evidence>
<dbReference type="GO" id="GO:0004134">
    <property type="term" value="F:4-alpha-glucanotransferase activity"/>
    <property type="evidence" value="ECO:0007669"/>
    <property type="project" value="UniProtKB-EC"/>
</dbReference>
<dbReference type="PANTHER" id="PTHR32438">
    <property type="entry name" value="4-ALPHA-GLUCANOTRANSFERASE DPE1, CHLOROPLASTIC/AMYLOPLASTIC"/>
    <property type="match status" value="1"/>
</dbReference>
<keyword evidence="6" id="KW-0119">Carbohydrate metabolism</keyword>
<dbReference type="InterPro" id="IPR017853">
    <property type="entry name" value="GH"/>
</dbReference>
<evidence type="ECO:0000256" key="7">
    <source>
        <dbReference type="ARBA" id="ARBA00031423"/>
    </source>
</evidence>
<accession>A0A814WL43</accession>
<proteinExistence type="inferred from homology"/>
<dbReference type="EMBL" id="CAJNOH010001286">
    <property type="protein sequence ID" value="CAF1199894.1"/>
    <property type="molecule type" value="Genomic_DNA"/>
</dbReference>
<dbReference type="InterPro" id="IPR003385">
    <property type="entry name" value="Glyco_hydro_77"/>
</dbReference>
<dbReference type="Proteomes" id="UP000663854">
    <property type="component" value="Unassembled WGS sequence"/>
</dbReference>
<dbReference type="AlphaFoldDB" id="A0A814WL43"/>
<organism evidence="9 10">
    <name type="scientific">Rotaria sordida</name>
    <dbReference type="NCBI Taxonomy" id="392033"/>
    <lineage>
        <taxon>Eukaryota</taxon>
        <taxon>Metazoa</taxon>
        <taxon>Spiralia</taxon>
        <taxon>Gnathifera</taxon>
        <taxon>Rotifera</taxon>
        <taxon>Eurotatoria</taxon>
        <taxon>Bdelloidea</taxon>
        <taxon>Philodinida</taxon>
        <taxon>Philodinidae</taxon>
        <taxon>Rotaria</taxon>
    </lineage>
</organism>
<evidence type="ECO:0000256" key="6">
    <source>
        <dbReference type="ARBA" id="ARBA00023277"/>
    </source>
</evidence>
<dbReference type="PANTHER" id="PTHR32438:SF5">
    <property type="entry name" value="4-ALPHA-GLUCANOTRANSFERASE DPE1, CHLOROPLASTIC_AMYLOPLASTIC"/>
    <property type="match status" value="1"/>
</dbReference>
<keyword evidence="4" id="KW-0328">Glycosyltransferase</keyword>
<dbReference type="Gene3D" id="3.20.20.80">
    <property type="entry name" value="Glycosidases"/>
    <property type="match status" value="1"/>
</dbReference>
<evidence type="ECO:0000256" key="1">
    <source>
        <dbReference type="ARBA" id="ARBA00000439"/>
    </source>
</evidence>
<name>A0A814WL43_9BILA</name>
<keyword evidence="5" id="KW-0808">Transferase</keyword>
<dbReference type="EC" id="2.4.1.25" evidence="3"/>
<evidence type="ECO:0000256" key="2">
    <source>
        <dbReference type="ARBA" id="ARBA00005684"/>
    </source>
</evidence>
<evidence type="ECO:0000313" key="9">
    <source>
        <dbReference type="EMBL" id="CAF1199894.1"/>
    </source>
</evidence>
<sequence length="218" mass="25367">MELKHSSIHKDSSFPPDDCSAEGQNWNMPIYDWNNQSKKPQVFNWWIKRLKKALHILDIVRIDHFRGLELYWSIPVDENFLPMKPIDVEDLGSLTTETFDLRDQFNLTGIRIVQFGFGFYPDNMYRSHNFIQNCVAYTATHYNPTAIGLWTKHAEDYEKKTFVNNVRLVEQLDEYCNEDDRDNVANIAIIQLQDLLGLDDTGRMNDPSLSSDAGSDSR</sequence>
<protein>
    <recommendedName>
        <fullName evidence="3">4-alpha-glucanotransferase</fullName>
        <ecNumber evidence="3">2.4.1.25</ecNumber>
    </recommendedName>
    <alternativeName>
        <fullName evidence="7">Amylomaltase</fullName>
    </alternativeName>
    <alternativeName>
        <fullName evidence="8">Disproportionating enzyme</fullName>
    </alternativeName>
</protein>
<comment type="catalytic activity">
    <reaction evidence="1">
        <text>Transfers a segment of a (1-&gt;4)-alpha-D-glucan to a new position in an acceptor, which may be glucose or a (1-&gt;4)-alpha-D-glucan.</text>
        <dbReference type="EC" id="2.4.1.25"/>
    </reaction>
</comment>
<evidence type="ECO:0000313" key="10">
    <source>
        <dbReference type="Proteomes" id="UP000663854"/>
    </source>
</evidence>
<comment type="similarity">
    <text evidence="2">Belongs to the disproportionating enzyme family.</text>
</comment>
<comment type="caution">
    <text evidence="9">The sequence shown here is derived from an EMBL/GenBank/DDBJ whole genome shotgun (WGS) entry which is preliminary data.</text>
</comment>
<dbReference type="SUPFAM" id="SSF51445">
    <property type="entry name" value="(Trans)glycosidases"/>
    <property type="match status" value="1"/>
</dbReference>
<gene>
    <name evidence="9" type="ORF">PYM288_LOCUS24817</name>
</gene>
<evidence type="ECO:0000256" key="3">
    <source>
        <dbReference type="ARBA" id="ARBA00012560"/>
    </source>
</evidence>
<evidence type="ECO:0000256" key="5">
    <source>
        <dbReference type="ARBA" id="ARBA00022679"/>
    </source>
</evidence>
<dbReference type="GO" id="GO:0005975">
    <property type="term" value="P:carbohydrate metabolic process"/>
    <property type="evidence" value="ECO:0007669"/>
    <property type="project" value="InterPro"/>
</dbReference>
<evidence type="ECO:0000256" key="8">
    <source>
        <dbReference type="ARBA" id="ARBA00031501"/>
    </source>
</evidence>
<reference evidence="9" key="1">
    <citation type="submission" date="2021-02" db="EMBL/GenBank/DDBJ databases">
        <authorList>
            <person name="Nowell W R."/>
        </authorList>
    </citation>
    <scope>NUCLEOTIDE SEQUENCE</scope>
</reference>